<dbReference type="GO" id="GO:0003906">
    <property type="term" value="F:DNA-(apurinic or apyrimidinic site) endonuclease activity"/>
    <property type="evidence" value="ECO:0007669"/>
    <property type="project" value="TreeGrafter"/>
</dbReference>
<comment type="caution">
    <text evidence="9">The sequence shown here is derived from an EMBL/GenBank/DDBJ whole genome shotgun (WGS) entry which is preliminary data.</text>
</comment>
<dbReference type="CDD" id="cd00019">
    <property type="entry name" value="AP2Ec"/>
    <property type="match status" value="1"/>
</dbReference>
<evidence type="ECO:0000256" key="1">
    <source>
        <dbReference type="ARBA" id="ARBA00001947"/>
    </source>
</evidence>
<dbReference type="NCBIfam" id="TIGR00587">
    <property type="entry name" value="nfo"/>
    <property type="match status" value="1"/>
</dbReference>
<dbReference type="AlphaFoldDB" id="A0A554LVT7"/>
<proteinExistence type="inferred from homology"/>
<dbReference type="PANTHER" id="PTHR21445:SF0">
    <property type="entry name" value="APURINIC-APYRIMIDINIC ENDONUCLEASE"/>
    <property type="match status" value="1"/>
</dbReference>
<dbReference type="Gene3D" id="3.20.20.150">
    <property type="entry name" value="Divalent-metal-dependent TIM barrel enzymes"/>
    <property type="match status" value="1"/>
</dbReference>
<dbReference type="Pfam" id="PF01261">
    <property type="entry name" value="AP_endonuc_2"/>
    <property type="match status" value="1"/>
</dbReference>
<sequence>MGVSLLVLHPGSGGNSTKEQGMEKIIQALNGVLRKFKKAPIKILLETMAGQGTSIGADFSELALILDGVEESMMTGVCLDTAHLWMAGYDIKREYDQVLAEFDRVIGWEKIGAVHLNDAKTDLGSRRDRHACPGEGKLGLETFHRFLIDKRFKNTPLILENPRVDIAEGKTITTLQFLRQSIRRLRNII</sequence>
<comment type="similarity">
    <text evidence="2">Belongs to the AP endonuclease 2 family.</text>
</comment>
<evidence type="ECO:0000313" key="9">
    <source>
        <dbReference type="EMBL" id="TSC96759.1"/>
    </source>
</evidence>
<dbReference type="InterPro" id="IPR036237">
    <property type="entry name" value="Xyl_isomerase-like_sf"/>
</dbReference>
<keyword evidence="4" id="KW-0227">DNA damage</keyword>
<accession>A0A554LVT7</accession>
<evidence type="ECO:0000256" key="4">
    <source>
        <dbReference type="ARBA" id="ARBA00022763"/>
    </source>
</evidence>
<dbReference type="SUPFAM" id="SSF51658">
    <property type="entry name" value="Xylose isomerase-like"/>
    <property type="match status" value="1"/>
</dbReference>
<keyword evidence="6" id="KW-0862">Zinc</keyword>
<gene>
    <name evidence="9" type="ORF">CEN88_280</name>
</gene>
<dbReference type="SMART" id="SM00518">
    <property type="entry name" value="AP2Ec"/>
    <property type="match status" value="1"/>
</dbReference>
<dbReference type="InterPro" id="IPR013022">
    <property type="entry name" value="Xyl_isomerase-like_TIM-brl"/>
</dbReference>
<dbReference type="InterPro" id="IPR018246">
    <property type="entry name" value="AP_endonuc_F2_Zn_BS"/>
</dbReference>
<evidence type="ECO:0000256" key="6">
    <source>
        <dbReference type="ARBA" id="ARBA00022833"/>
    </source>
</evidence>
<dbReference type="GO" id="GO:0006284">
    <property type="term" value="P:base-excision repair"/>
    <property type="evidence" value="ECO:0007669"/>
    <property type="project" value="TreeGrafter"/>
</dbReference>
<keyword evidence="5" id="KW-0378">Hydrolase</keyword>
<dbReference type="PANTHER" id="PTHR21445">
    <property type="entry name" value="ENDONUCLEASE IV ENDODEOXYRIBONUCLEASE IV"/>
    <property type="match status" value="1"/>
</dbReference>
<dbReference type="PROSITE" id="PS51432">
    <property type="entry name" value="AP_NUCLEASE_F2_4"/>
    <property type="match status" value="1"/>
</dbReference>
<dbReference type="GO" id="GO:0003677">
    <property type="term" value="F:DNA binding"/>
    <property type="evidence" value="ECO:0007669"/>
    <property type="project" value="InterPro"/>
</dbReference>
<dbReference type="Proteomes" id="UP000318711">
    <property type="component" value="Unassembled WGS sequence"/>
</dbReference>
<keyword evidence="3" id="KW-0479">Metal-binding</keyword>
<evidence type="ECO:0000313" key="10">
    <source>
        <dbReference type="Proteomes" id="UP000318711"/>
    </source>
</evidence>
<protein>
    <submittedName>
        <fullName evidence="9">Deoxyribonuclease IV</fullName>
    </submittedName>
</protein>
<comment type="cofactor">
    <cofactor evidence="1">
        <name>Zn(2+)</name>
        <dbReference type="ChEBI" id="CHEBI:29105"/>
    </cofactor>
</comment>
<dbReference type="InterPro" id="IPR001719">
    <property type="entry name" value="AP_endonuc_2"/>
</dbReference>
<dbReference type="GO" id="GO:0008270">
    <property type="term" value="F:zinc ion binding"/>
    <property type="evidence" value="ECO:0007669"/>
    <property type="project" value="InterPro"/>
</dbReference>
<evidence type="ECO:0000259" key="8">
    <source>
        <dbReference type="Pfam" id="PF01261"/>
    </source>
</evidence>
<dbReference type="GO" id="GO:0008081">
    <property type="term" value="F:phosphoric diester hydrolase activity"/>
    <property type="evidence" value="ECO:0007669"/>
    <property type="project" value="TreeGrafter"/>
</dbReference>
<dbReference type="PROSITE" id="PS00731">
    <property type="entry name" value="AP_NUCLEASE_F2_3"/>
    <property type="match status" value="1"/>
</dbReference>
<evidence type="ECO:0000256" key="7">
    <source>
        <dbReference type="ARBA" id="ARBA00023204"/>
    </source>
</evidence>
<dbReference type="EMBL" id="VMGL01000029">
    <property type="protein sequence ID" value="TSC96759.1"/>
    <property type="molecule type" value="Genomic_DNA"/>
</dbReference>
<evidence type="ECO:0000256" key="3">
    <source>
        <dbReference type="ARBA" id="ARBA00022723"/>
    </source>
</evidence>
<evidence type="ECO:0000256" key="2">
    <source>
        <dbReference type="ARBA" id="ARBA00005340"/>
    </source>
</evidence>
<keyword evidence="7" id="KW-0234">DNA repair</keyword>
<reference evidence="9 10" key="1">
    <citation type="submission" date="2017-07" db="EMBL/GenBank/DDBJ databases">
        <title>Mechanisms for carbon and nitrogen cycling indicate functional differentiation within the Candidate Phyla Radiation.</title>
        <authorList>
            <person name="Danczak R.E."/>
            <person name="Johnston M.D."/>
            <person name="Kenah C."/>
            <person name="Slattery M."/>
            <person name="Wrighton K.C."/>
            <person name="Wilkins M.J."/>
        </authorList>
    </citation>
    <scope>NUCLEOTIDE SEQUENCE [LARGE SCALE GENOMIC DNA]</scope>
    <source>
        <strain evidence="9">Licking1014_2</strain>
    </source>
</reference>
<evidence type="ECO:0000256" key="5">
    <source>
        <dbReference type="ARBA" id="ARBA00022801"/>
    </source>
</evidence>
<organism evidence="9 10">
    <name type="scientific">Candidatus Berkelbacteria bacterium Licking1014_2</name>
    <dbReference type="NCBI Taxonomy" id="2017146"/>
    <lineage>
        <taxon>Bacteria</taxon>
        <taxon>Candidatus Berkelbacteria</taxon>
    </lineage>
</organism>
<name>A0A554LVT7_9BACT</name>
<feature type="domain" description="Xylose isomerase-like TIM barrel" evidence="8">
    <location>
        <begin position="1"/>
        <end position="180"/>
    </location>
</feature>